<feature type="transmembrane region" description="Helical" evidence="2">
    <location>
        <begin position="160"/>
        <end position="181"/>
    </location>
</feature>
<feature type="domain" description="TRP C-terminal" evidence="3">
    <location>
        <begin position="447"/>
        <end position="656"/>
    </location>
</feature>
<organism evidence="4 5">
    <name type="scientific">Piptocephalis cylindrospora</name>
    <dbReference type="NCBI Taxonomy" id="1907219"/>
    <lineage>
        <taxon>Eukaryota</taxon>
        <taxon>Fungi</taxon>
        <taxon>Fungi incertae sedis</taxon>
        <taxon>Zoopagomycota</taxon>
        <taxon>Zoopagomycotina</taxon>
        <taxon>Zoopagomycetes</taxon>
        <taxon>Zoopagales</taxon>
        <taxon>Piptocephalidaceae</taxon>
        <taxon>Piptocephalis</taxon>
    </lineage>
</organism>
<feature type="transmembrane region" description="Helical" evidence="2">
    <location>
        <begin position="298"/>
        <end position="323"/>
    </location>
</feature>
<proteinExistence type="predicted"/>
<evidence type="ECO:0000313" key="5">
    <source>
        <dbReference type="Proteomes" id="UP000267251"/>
    </source>
</evidence>
<feature type="transmembrane region" description="Helical" evidence="2">
    <location>
        <begin position="564"/>
        <end position="586"/>
    </location>
</feature>
<dbReference type="Proteomes" id="UP000267251">
    <property type="component" value="Unassembled WGS sequence"/>
</dbReference>
<evidence type="ECO:0000313" key="4">
    <source>
        <dbReference type="EMBL" id="RKP12272.1"/>
    </source>
</evidence>
<feature type="transmembrane region" description="Helical" evidence="2">
    <location>
        <begin position="540"/>
        <end position="558"/>
    </location>
</feature>
<evidence type="ECO:0000259" key="3">
    <source>
        <dbReference type="Pfam" id="PF06011"/>
    </source>
</evidence>
<feature type="compositionally biased region" description="Low complexity" evidence="1">
    <location>
        <begin position="699"/>
        <end position="714"/>
    </location>
</feature>
<dbReference type="GO" id="GO:0055085">
    <property type="term" value="P:transmembrane transport"/>
    <property type="evidence" value="ECO:0007669"/>
    <property type="project" value="TreeGrafter"/>
</dbReference>
<evidence type="ECO:0000256" key="1">
    <source>
        <dbReference type="SAM" id="MobiDB-lite"/>
    </source>
</evidence>
<keyword evidence="2" id="KW-0472">Membrane</keyword>
<dbReference type="InterPro" id="IPR040241">
    <property type="entry name" value="TRP_Flc/Pkd2-like"/>
</dbReference>
<feature type="transmembrane region" description="Helical" evidence="2">
    <location>
        <begin position="222"/>
        <end position="248"/>
    </location>
</feature>
<dbReference type="PANTHER" id="PTHR31145">
    <property type="entry name" value="INTEGRAL MEMBRANE PROTEIN (AFU_ORTHOLOGUE AFUA_7G01610)"/>
    <property type="match status" value="1"/>
</dbReference>
<keyword evidence="2" id="KW-0812">Transmembrane</keyword>
<feature type="region of interest" description="Disordered" evidence="1">
    <location>
        <begin position="688"/>
        <end position="802"/>
    </location>
</feature>
<dbReference type="InterPro" id="IPR010308">
    <property type="entry name" value="TRP_C"/>
</dbReference>
<reference evidence="5" key="1">
    <citation type="journal article" date="2018" name="Nat. Microbiol.">
        <title>Leveraging single-cell genomics to expand the fungal tree of life.</title>
        <authorList>
            <person name="Ahrendt S.R."/>
            <person name="Quandt C.A."/>
            <person name="Ciobanu D."/>
            <person name="Clum A."/>
            <person name="Salamov A."/>
            <person name="Andreopoulos B."/>
            <person name="Cheng J.F."/>
            <person name="Woyke T."/>
            <person name="Pelin A."/>
            <person name="Henrissat B."/>
            <person name="Reynolds N.K."/>
            <person name="Benny G.L."/>
            <person name="Smith M.E."/>
            <person name="James T.Y."/>
            <person name="Grigoriev I.V."/>
        </authorList>
    </citation>
    <scope>NUCLEOTIDE SEQUENCE [LARGE SCALE GENOMIC DNA]</scope>
</reference>
<dbReference type="Pfam" id="PF06011">
    <property type="entry name" value="TRP"/>
    <property type="match status" value="1"/>
</dbReference>
<feature type="transmembrane region" description="Helical" evidence="2">
    <location>
        <begin position="459"/>
        <end position="481"/>
    </location>
</feature>
<feature type="non-terminal residue" evidence="4">
    <location>
        <position position="1"/>
    </location>
</feature>
<name>A0A4P9Y189_9FUNG</name>
<dbReference type="EMBL" id="KZ988401">
    <property type="protein sequence ID" value="RKP12272.1"/>
    <property type="molecule type" value="Genomic_DNA"/>
</dbReference>
<feature type="transmembrane region" description="Helical" evidence="2">
    <location>
        <begin position="631"/>
        <end position="656"/>
    </location>
</feature>
<feature type="compositionally biased region" description="Low complexity" evidence="1">
    <location>
        <begin position="360"/>
        <end position="370"/>
    </location>
</feature>
<feature type="region of interest" description="Disordered" evidence="1">
    <location>
        <begin position="817"/>
        <end position="873"/>
    </location>
</feature>
<feature type="transmembrane region" description="Helical" evidence="2">
    <location>
        <begin position="595"/>
        <end position="616"/>
    </location>
</feature>
<sequence>LPPQKVIQADFPGANPPLQCPSDLDSPPVVFTSVSVERFSPDSRSLTVTVFGQSQQTLPGYDSVHNAIFRLDLFSPTSPTAVSGSTTLSQACDIFPICPFPANTHFNFTRTITLPPFAPLVDVFTRVIYLSEDTSTILGCSPLPGLSQAQESSIFPALRYGPIALTILAALVTFLPGILSYPTSPPSAPYPNPPWPSSPRPLAWLIQLSSGSLTTRALPGPWVIWGWAAFLASTGMLSIPVPGWYTVLTSRSSWSVFDWYVYRGIGMGLSGTPPPVSLRLTGLSAWAWTVGADPTELIIRSFVSVAIACAAILFVWAFIFLGWRWWWGKGGWRGQQGTAVRTSALVNALQDEGQSPQGPRPTSTATFAASTHSAHARSHSASFFAPPMSQAFPRDSQHSLATLMDPPGAPLSPSMPPFILGRGAKRGDAQTPANHGPPNPATVVPSDLLDMLIGWFVRVFLLAVFPLFAQAFLIFTISGSIQTSSYALGVIAVFIGVCGLGLLSWRVLTTRPVIALLSEPSRLLRYGTTYSQYRPERLKVSAVSVLLVRGAVYGLVLGCAQGRGLLQSILLLVAEALLFIGVSLVLRPHTALTTALLRGLLGIARIFMLIICVIIGHSDPGDPSIVILAQILSWFALSVFLLLLVMVIVQLVLLLLEWWSIHQDTFHPLPYPSSILWRPDLPVPHANPAPWVPSPTRHSPSVRPTTASTPTTLTSRHDSPVFSPPSPASWASGPHGRRGSDGAPGQMDWMNSPLHEGSQGHARVPSYPSGRYDTADPMSSRRHSTLPRPSRDPSHPGEITPFGSEEVIEGRQGTILASPSAQDHRPYSHPHAVDHASHHPVRGEAHPPLSPPPRRVPGIFRKPPSPFAGHHDV</sequence>
<accession>A0A4P9Y189</accession>
<gene>
    <name evidence="4" type="ORF">BJ684DRAFT_17226</name>
</gene>
<feature type="transmembrane region" description="Helical" evidence="2">
    <location>
        <begin position="260"/>
        <end position="278"/>
    </location>
</feature>
<feature type="region of interest" description="Disordered" evidence="1">
    <location>
        <begin position="349"/>
        <end position="370"/>
    </location>
</feature>
<keyword evidence="5" id="KW-1185">Reference proteome</keyword>
<feature type="transmembrane region" description="Helical" evidence="2">
    <location>
        <begin position="487"/>
        <end position="508"/>
    </location>
</feature>
<protein>
    <recommendedName>
        <fullName evidence="3">TRP C-terminal domain-containing protein</fullName>
    </recommendedName>
</protein>
<keyword evidence="2" id="KW-1133">Transmembrane helix</keyword>
<evidence type="ECO:0000256" key="2">
    <source>
        <dbReference type="SAM" id="Phobius"/>
    </source>
</evidence>
<feature type="compositionally biased region" description="Basic and acidic residues" evidence="1">
    <location>
        <begin position="822"/>
        <end position="845"/>
    </location>
</feature>
<dbReference type="AlphaFoldDB" id="A0A4P9Y189"/>
<dbReference type="GO" id="GO:0016020">
    <property type="term" value="C:membrane"/>
    <property type="evidence" value="ECO:0007669"/>
    <property type="project" value="TreeGrafter"/>
</dbReference>
<dbReference type="PANTHER" id="PTHR31145:SF6">
    <property type="entry name" value="INTEGRAL MEMBRANE PROTEIN (AFU_ORTHOLOGUE AFUA_7G01610)"/>
    <property type="match status" value="1"/>
</dbReference>
<dbReference type="OrthoDB" id="5212126at2759"/>